<organism evidence="2 3">
    <name type="scientific">Phanerochaete sordida</name>
    <dbReference type="NCBI Taxonomy" id="48140"/>
    <lineage>
        <taxon>Eukaryota</taxon>
        <taxon>Fungi</taxon>
        <taxon>Dikarya</taxon>
        <taxon>Basidiomycota</taxon>
        <taxon>Agaricomycotina</taxon>
        <taxon>Agaricomycetes</taxon>
        <taxon>Polyporales</taxon>
        <taxon>Phanerochaetaceae</taxon>
        <taxon>Phanerochaete</taxon>
    </lineage>
</organism>
<evidence type="ECO:0008006" key="4">
    <source>
        <dbReference type="Google" id="ProtNLM"/>
    </source>
</evidence>
<sequence length="322" mass="37165">MTSATLTFDLVDIDMALPFGLQPLTSVGATPFQGPQQFIGTEIMTSNRATVIRGMMRSFQDPSVEREVVCKYRDGDISTIEHEASLYDDQLRDLQGVCVPHFYGLFKGTRYDREGKKLDVACIILEYFEEHRKWDLWKGPIQTRGEIAVAMLKIHFSGLRHCAFRDEHVLVSADGQVRIVDFARACEHDCDASPKITVWEWEPSRSSYGCNEMYDVMRLLGLWTPGFFPFMGTYVHIFSFPYHEDLAKWYLEKLSSSRAPNIVEEITQRAKETLEHYYAQYEDRFPHIGDPRKLKEERDELKQRELKKKEAAENETGPSGSP</sequence>
<accession>A0A9P3GBK5</accession>
<dbReference type="EMBL" id="BPQB01000023">
    <property type="protein sequence ID" value="GJE91883.1"/>
    <property type="molecule type" value="Genomic_DNA"/>
</dbReference>
<dbReference type="Proteomes" id="UP000703269">
    <property type="component" value="Unassembled WGS sequence"/>
</dbReference>
<keyword evidence="3" id="KW-1185">Reference proteome</keyword>
<feature type="compositionally biased region" description="Basic and acidic residues" evidence="1">
    <location>
        <begin position="288"/>
        <end position="312"/>
    </location>
</feature>
<feature type="region of interest" description="Disordered" evidence="1">
    <location>
        <begin position="288"/>
        <end position="322"/>
    </location>
</feature>
<dbReference type="InterPro" id="IPR011009">
    <property type="entry name" value="Kinase-like_dom_sf"/>
</dbReference>
<dbReference type="OrthoDB" id="2740102at2759"/>
<proteinExistence type="predicted"/>
<evidence type="ECO:0000256" key="1">
    <source>
        <dbReference type="SAM" id="MobiDB-lite"/>
    </source>
</evidence>
<dbReference type="SUPFAM" id="SSF56112">
    <property type="entry name" value="Protein kinase-like (PK-like)"/>
    <property type="match status" value="1"/>
</dbReference>
<protein>
    <recommendedName>
        <fullName evidence="4">Protein kinase domain-containing protein</fullName>
    </recommendedName>
</protein>
<evidence type="ECO:0000313" key="3">
    <source>
        <dbReference type="Proteomes" id="UP000703269"/>
    </source>
</evidence>
<gene>
    <name evidence="2" type="ORF">PsYK624_080340</name>
</gene>
<comment type="caution">
    <text evidence="2">The sequence shown here is derived from an EMBL/GenBank/DDBJ whole genome shotgun (WGS) entry which is preliminary data.</text>
</comment>
<name>A0A9P3GBK5_9APHY</name>
<dbReference type="AlphaFoldDB" id="A0A9P3GBK5"/>
<evidence type="ECO:0000313" key="2">
    <source>
        <dbReference type="EMBL" id="GJE91883.1"/>
    </source>
</evidence>
<reference evidence="2 3" key="1">
    <citation type="submission" date="2021-08" db="EMBL/GenBank/DDBJ databases">
        <title>Draft Genome Sequence of Phanerochaete sordida strain YK-624.</title>
        <authorList>
            <person name="Mori T."/>
            <person name="Dohra H."/>
            <person name="Suzuki T."/>
            <person name="Kawagishi H."/>
            <person name="Hirai H."/>
        </authorList>
    </citation>
    <scope>NUCLEOTIDE SEQUENCE [LARGE SCALE GENOMIC DNA]</scope>
    <source>
        <strain evidence="2 3">YK-624</strain>
    </source>
</reference>